<comment type="caution">
    <text evidence="2">The sequence shown here is derived from an EMBL/GenBank/DDBJ whole genome shotgun (WGS) entry which is preliminary data.</text>
</comment>
<evidence type="ECO:0000313" key="3">
    <source>
        <dbReference type="Proteomes" id="UP001300502"/>
    </source>
</evidence>
<dbReference type="Proteomes" id="UP001300502">
    <property type="component" value="Unassembled WGS sequence"/>
</dbReference>
<proteinExistence type="predicted"/>
<dbReference type="EMBL" id="JANCYU010000051">
    <property type="protein sequence ID" value="KAK4527398.1"/>
    <property type="molecule type" value="Genomic_DNA"/>
</dbReference>
<protein>
    <submittedName>
        <fullName evidence="2">Uncharacterized protein</fullName>
    </submittedName>
</protein>
<evidence type="ECO:0000256" key="1">
    <source>
        <dbReference type="SAM" id="MobiDB-lite"/>
    </source>
</evidence>
<evidence type="ECO:0000313" key="2">
    <source>
        <dbReference type="EMBL" id="KAK4527398.1"/>
    </source>
</evidence>
<organism evidence="2 3">
    <name type="scientific">Galdieria yellowstonensis</name>
    <dbReference type="NCBI Taxonomy" id="3028027"/>
    <lineage>
        <taxon>Eukaryota</taxon>
        <taxon>Rhodophyta</taxon>
        <taxon>Bangiophyceae</taxon>
        <taxon>Galdieriales</taxon>
        <taxon>Galdieriaceae</taxon>
        <taxon>Galdieria</taxon>
    </lineage>
</organism>
<accession>A0AAV9IJJ7</accession>
<feature type="region of interest" description="Disordered" evidence="1">
    <location>
        <begin position="232"/>
        <end position="253"/>
    </location>
</feature>
<name>A0AAV9IJJ7_9RHOD</name>
<sequence>MELEYEGHVSCKSENDEDALYESSLTLGDNEPTVSIPITSYRRQTVNCEHGRPAVGSPEELVEAESYTEPDKWEESFHEDTVVVEAYPTMENNNNGKEQELSGSTSQQKSCGLEASLKYKSKSSVTKCLRNFSPLCRIIQRERDREALLLLCQVLGVEDSDVVDISGLKERILNLSIRQPLDAFNFQRVESILKQWDSERLEKLACLLQVKKEDDQLVENIMQRLDNLENWTSQQEEDELPKKKQKRNNASVQ</sequence>
<keyword evidence="3" id="KW-1185">Reference proteome</keyword>
<gene>
    <name evidence="2" type="ORF">GAYE_SCF39G5320</name>
</gene>
<dbReference type="AlphaFoldDB" id="A0AAV9IJJ7"/>
<reference evidence="2 3" key="1">
    <citation type="submission" date="2022-07" db="EMBL/GenBank/DDBJ databases">
        <title>Genome-wide signatures of adaptation to extreme environments.</title>
        <authorList>
            <person name="Cho C.H."/>
            <person name="Yoon H.S."/>
        </authorList>
    </citation>
    <scope>NUCLEOTIDE SEQUENCE [LARGE SCALE GENOMIC DNA]</scope>
    <source>
        <strain evidence="2 3">108.79 E11</strain>
    </source>
</reference>